<comment type="caution">
    <text evidence="4">The sequence shown here is derived from an EMBL/GenBank/DDBJ whole genome shotgun (WGS) entry which is preliminary data.</text>
</comment>
<gene>
    <name evidence="4" type="ORF">KPL78_17460</name>
</gene>
<evidence type="ECO:0000256" key="3">
    <source>
        <dbReference type="SAM" id="SignalP"/>
    </source>
</evidence>
<keyword evidence="5" id="KW-1185">Reference proteome</keyword>
<dbReference type="EMBL" id="JAHYBZ010000006">
    <property type="protein sequence ID" value="MBW6399651.1"/>
    <property type="molecule type" value="Genomic_DNA"/>
</dbReference>
<dbReference type="InterPro" id="IPR036770">
    <property type="entry name" value="Ankyrin_rpt-contain_sf"/>
</dbReference>
<dbReference type="Gene3D" id="1.25.40.20">
    <property type="entry name" value="Ankyrin repeat-containing domain"/>
    <property type="match status" value="3"/>
</dbReference>
<sequence>MRRAALLLLGAALLAGPSAAAFDIGPILEARRLQGFSPTAPEEAILAAGTPSPGAPAPVVSRVGRRWGYVALYAAPTQPIAHAGPFPFGRCGEQRPEIALTNFGAAAWRITFRGCPDGVDADWLLMPGGDVLSFAPARPAALTRWSGTTATEALAAEIARRRGEATPPTVTEAPSPGDVAAAHQAALAAWRRGRAPEAQRAQAALRALGPALDRVDWFSPALNAAIANDIGFWLQQTGGCAEAGDALPLFAAALRAEPGRIPTRLNRADALAQRARCASDATAARAAAEEYRLYCTAQTPARIPGGIARRIAAALEVPRLDEEACRPRLGAHRAIAAGDAAALAALLADHPEDAAEADPAGAFPLAAAIARRDTGMAEALLRAGADPDRTGISEYAYAPLVPAAWNGDVAMVRLLLAHRAKAEPYRPRVIPLHAAAQAARQHGGAVSIALLTLLLDARASPDAADEQERTTLMEAAGAAAPPEVIALLLARGALVNRTTRDGRNAAHAVPPFSPASLATLEALIAAGVNLGQQESQGATPLNHLFAWSGRQPEIVRGMAERMIAAGADPRLPDVQRRSALFRAALSGDAALVALMVAAPVHGAAPAQEDPRPLLRRRLAEAAARPAPPGCPCEADWQSILDLLGPP</sequence>
<evidence type="ECO:0000313" key="4">
    <source>
        <dbReference type="EMBL" id="MBW6399651.1"/>
    </source>
</evidence>
<dbReference type="RefSeq" id="WP_219764258.1">
    <property type="nucleotide sequence ID" value="NZ_JAHYBZ010000006.1"/>
</dbReference>
<feature type="chain" id="PRO_5046739809" description="Ankyrin repeat domain-containing protein" evidence="3">
    <location>
        <begin position="21"/>
        <end position="646"/>
    </location>
</feature>
<evidence type="ECO:0000256" key="2">
    <source>
        <dbReference type="ARBA" id="ARBA00023043"/>
    </source>
</evidence>
<organism evidence="4 5">
    <name type="scientific">Roseomonas alba</name>
    <dbReference type="NCBI Taxonomy" id="2846776"/>
    <lineage>
        <taxon>Bacteria</taxon>
        <taxon>Pseudomonadati</taxon>
        <taxon>Pseudomonadota</taxon>
        <taxon>Alphaproteobacteria</taxon>
        <taxon>Acetobacterales</taxon>
        <taxon>Roseomonadaceae</taxon>
        <taxon>Roseomonas</taxon>
    </lineage>
</organism>
<dbReference type="PANTHER" id="PTHR24166:SF48">
    <property type="entry name" value="PROTEIN VAPYRIN"/>
    <property type="match status" value="1"/>
</dbReference>
<keyword evidence="1" id="KW-0677">Repeat</keyword>
<dbReference type="PANTHER" id="PTHR24166">
    <property type="entry name" value="ROLLING PEBBLES, ISOFORM B"/>
    <property type="match status" value="1"/>
</dbReference>
<dbReference type="InterPro" id="IPR050889">
    <property type="entry name" value="Dendritic_Spine_Reg/Scaffold"/>
</dbReference>
<feature type="signal peptide" evidence="3">
    <location>
        <begin position="1"/>
        <end position="20"/>
    </location>
</feature>
<dbReference type="Proteomes" id="UP001196565">
    <property type="component" value="Unassembled WGS sequence"/>
</dbReference>
<evidence type="ECO:0000313" key="5">
    <source>
        <dbReference type="Proteomes" id="UP001196565"/>
    </source>
</evidence>
<reference evidence="4 5" key="1">
    <citation type="submission" date="2021-07" db="EMBL/GenBank/DDBJ databases">
        <authorList>
            <person name="So Y."/>
        </authorList>
    </citation>
    <scope>NUCLEOTIDE SEQUENCE [LARGE SCALE GENOMIC DNA]</scope>
    <source>
        <strain evidence="4 5">HJA6</strain>
    </source>
</reference>
<dbReference type="InterPro" id="IPR002110">
    <property type="entry name" value="Ankyrin_rpt"/>
</dbReference>
<protein>
    <recommendedName>
        <fullName evidence="6">Ankyrin repeat domain-containing protein</fullName>
    </recommendedName>
</protein>
<name>A0ABS7ABJ7_9PROT</name>
<accession>A0ABS7ABJ7</accession>
<keyword evidence="2" id="KW-0040">ANK repeat</keyword>
<keyword evidence="3" id="KW-0732">Signal</keyword>
<proteinExistence type="predicted"/>
<dbReference type="SMART" id="SM00248">
    <property type="entry name" value="ANK"/>
    <property type="match status" value="6"/>
</dbReference>
<evidence type="ECO:0008006" key="6">
    <source>
        <dbReference type="Google" id="ProtNLM"/>
    </source>
</evidence>
<dbReference type="SUPFAM" id="SSF48403">
    <property type="entry name" value="Ankyrin repeat"/>
    <property type="match status" value="1"/>
</dbReference>
<evidence type="ECO:0000256" key="1">
    <source>
        <dbReference type="ARBA" id="ARBA00022737"/>
    </source>
</evidence>